<dbReference type="eggNOG" id="COG3203">
    <property type="taxonomic scope" value="Bacteria"/>
</dbReference>
<keyword evidence="1" id="KW-0732">Signal</keyword>
<evidence type="ECO:0000256" key="1">
    <source>
        <dbReference type="SAM" id="SignalP"/>
    </source>
</evidence>
<evidence type="ECO:0000313" key="2">
    <source>
        <dbReference type="EMBL" id="SFE19733.1"/>
    </source>
</evidence>
<reference evidence="2 3" key="1">
    <citation type="submission" date="2016-10" db="EMBL/GenBank/DDBJ databases">
        <authorList>
            <person name="de Groot N.N."/>
        </authorList>
    </citation>
    <scope>NUCLEOTIDE SEQUENCE [LARGE SCALE GENOMIC DNA]</scope>
    <source>
        <strain evidence="2 3">DSM 19012</strain>
    </source>
</reference>
<dbReference type="STRING" id="385682.SAMN05444380_10823"/>
<dbReference type="Proteomes" id="UP000181976">
    <property type="component" value="Unassembled WGS sequence"/>
</dbReference>
<feature type="signal peptide" evidence="1">
    <location>
        <begin position="1"/>
        <end position="26"/>
    </location>
</feature>
<dbReference type="InParanoid" id="A0A1I1YNJ5"/>
<organism evidence="2 3">
    <name type="scientific">Thermophagus xiamenensis</name>
    <dbReference type="NCBI Taxonomy" id="385682"/>
    <lineage>
        <taxon>Bacteria</taxon>
        <taxon>Pseudomonadati</taxon>
        <taxon>Bacteroidota</taxon>
        <taxon>Bacteroidia</taxon>
        <taxon>Marinilabiliales</taxon>
        <taxon>Marinilabiliaceae</taxon>
        <taxon>Thermophagus</taxon>
    </lineage>
</organism>
<protein>
    <recommendedName>
        <fullName evidence="4">Alpha-glucosidase</fullName>
    </recommendedName>
</protein>
<dbReference type="AlphaFoldDB" id="A0A1I1YNJ5"/>
<feature type="chain" id="PRO_5010378089" description="Alpha-glucosidase" evidence="1">
    <location>
        <begin position="27"/>
        <end position="95"/>
    </location>
</feature>
<dbReference type="RefSeq" id="WP_010528348.1">
    <property type="nucleotide sequence ID" value="NZ_AFSL01000082.1"/>
</dbReference>
<keyword evidence="3" id="KW-1185">Reference proteome</keyword>
<evidence type="ECO:0008006" key="4">
    <source>
        <dbReference type="Google" id="ProtNLM"/>
    </source>
</evidence>
<sequence length="95" mass="10898">MTKLFSAIRFSLFLICFAFPFNKAFAQISVAAHYRPRFEIRTGNRELISKDTEPSLIASQRMRMSLTCGKEFLKLTFSPQDVRVWGDENLTGSTI</sequence>
<evidence type="ECO:0000313" key="3">
    <source>
        <dbReference type="Proteomes" id="UP000181976"/>
    </source>
</evidence>
<name>A0A1I1YNJ5_9BACT</name>
<accession>A0A1I1YNJ5</accession>
<dbReference type="EMBL" id="FONA01000008">
    <property type="protein sequence ID" value="SFE19733.1"/>
    <property type="molecule type" value="Genomic_DNA"/>
</dbReference>
<gene>
    <name evidence="2" type="ORF">SAMN05444380_10823</name>
</gene>
<proteinExistence type="predicted"/>